<reference evidence="3" key="1">
    <citation type="journal article" date="2020" name="Stud. Mycol.">
        <title>101 Dothideomycetes genomes: a test case for predicting lifestyles and emergence of pathogens.</title>
        <authorList>
            <person name="Haridas S."/>
            <person name="Albert R."/>
            <person name="Binder M."/>
            <person name="Bloem J."/>
            <person name="Labutti K."/>
            <person name="Salamov A."/>
            <person name="Andreopoulos B."/>
            <person name="Baker S."/>
            <person name="Barry K."/>
            <person name="Bills G."/>
            <person name="Bluhm B."/>
            <person name="Cannon C."/>
            <person name="Castanera R."/>
            <person name="Culley D."/>
            <person name="Daum C."/>
            <person name="Ezra D."/>
            <person name="Gonzalez J."/>
            <person name="Henrissat B."/>
            <person name="Kuo A."/>
            <person name="Liang C."/>
            <person name="Lipzen A."/>
            <person name="Lutzoni F."/>
            <person name="Magnuson J."/>
            <person name="Mondo S."/>
            <person name="Nolan M."/>
            <person name="Ohm R."/>
            <person name="Pangilinan J."/>
            <person name="Park H.-J."/>
            <person name="Ramirez L."/>
            <person name="Alfaro M."/>
            <person name="Sun H."/>
            <person name="Tritt A."/>
            <person name="Yoshinaga Y."/>
            <person name="Zwiers L.-H."/>
            <person name="Turgeon B."/>
            <person name="Goodwin S."/>
            <person name="Spatafora J."/>
            <person name="Crous P."/>
            <person name="Grigoriev I."/>
        </authorList>
    </citation>
    <scope>NUCLEOTIDE SEQUENCE</scope>
    <source>
        <strain evidence="3">CBS 627.86</strain>
    </source>
</reference>
<evidence type="ECO:0000256" key="2">
    <source>
        <dbReference type="SAM" id="Phobius"/>
    </source>
</evidence>
<keyword evidence="2" id="KW-0472">Membrane</keyword>
<dbReference type="EMBL" id="ML977363">
    <property type="protein sequence ID" value="KAF2106399.1"/>
    <property type="molecule type" value="Genomic_DNA"/>
</dbReference>
<evidence type="ECO:0000256" key="1">
    <source>
        <dbReference type="SAM" id="MobiDB-lite"/>
    </source>
</evidence>
<name>A0A6A5YGK3_9PLEO</name>
<dbReference type="AlphaFoldDB" id="A0A6A5YGK3"/>
<keyword evidence="4" id="KW-1185">Reference proteome</keyword>
<dbReference type="Proteomes" id="UP000799770">
    <property type="component" value="Unassembled WGS sequence"/>
</dbReference>
<proteinExistence type="predicted"/>
<gene>
    <name evidence="3" type="ORF">BDV96DRAFT_675402</name>
</gene>
<feature type="region of interest" description="Disordered" evidence="1">
    <location>
        <begin position="307"/>
        <end position="332"/>
    </location>
</feature>
<evidence type="ECO:0000313" key="3">
    <source>
        <dbReference type="EMBL" id="KAF2106399.1"/>
    </source>
</evidence>
<accession>A0A6A5YGK3</accession>
<keyword evidence="2" id="KW-0812">Transmembrane</keyword>
<protein>
    <recommendedName>
        <fullName evidence="5">Mid2 domain-containing protein</fullName>
    </recommendedName>
</protein>
<feature type="region of interest" description="Disordered" evidence="1">
    <location>
        <begin position="203"/>
        <end position="230"/>
    </location>
</feature>
<sequence>MTTTETITVAAPSTSFAAASFCATPLLSGGIILQGLTCGSDGNPSFAPPCFPGGSDFVAGLRSSATSATVELYFTSIFTCPTGYSNALSTTRNGETRVACCPSEYSFTTSKDSIFTWIDRFWCHSTLTGGQTVTQHYCQGGNSGGTEIASTVAVVTQTGNDDGSRFDSVFITASPGDWGLEMFPDKNFAPPIQMLVKPISTPHSTTAETTSTSPVFLSTSTSTGKDSGSHASFDNGLSTIAQIIIGVVVPSVVIIIGIAIFVAYRVRKKRKQLALWWGQTSQPGNQPDQAGYQKPELAGNVGISSVGTQHQQPELGTNLSAELPGPGSRIELENDFRRSAYISPKKLNVASP</sequence>
<organism evidence="3 4">
    <name type="scientific">Lophiotrema nucula</name>
    <dbReference type="NCBI Taxonomy" id="690887"/>
    <lineage>
        <taxon>Eukaryota</taxon>
        <taxon>Fungi</taxon>
        <taxon>Dikarya</taxon>
        <taxon>Ascomycota</taxon>
        <taxon>Pezizomycotina</taxon>
        <taxon>Dothideomycetes</taxon>
        <taxon>Pleosporomycetidae</taxon>
        <taxon>Pleosporales</taxon>
        <taxon>Lophiotremataceae</taxon>
        <taxon>Lophiotrema</taxon>
    </lineage>
</organism>
<feature type="compositionally biased region" description="Low complexity" evidence="1">
    <location>
        <begin position="203"/>
        <end position="223"/>
    </location>
</feature>
<evidence type="ECO:0008006" key="5">
    <source>
        <dbReference type="Google" id="ProtNLM"/>
    </source>
</evidence>
<keyword evidence="2" id="KW-1133">Transmembrane helix</keyword>
<feature type="compositionally biased region" description="Polar residues" evidence="1">
    <location>
        <begin position="307"/>
        <end position="320"/>
    </location>
</feature>
<evidence type="ECO:0000313" key="4">
    <source>
        <dbReference type="Proteomes" id="UP000799770"/>
    </source>
</evidence>
<feature type="transmembrane region" description="Helical" evidence="2">
    <location>
        <begin position="240"/>
        <end position="264"/>
    </location>
</feature>